<dbReference type="Proteomes" id="UP000242188">
    <property type="component" value="Unassembled WGS sequence"/>
</dbReference>
<protein>
    <recommendedName>
        <fullName evidence="3">RNA-directed DNA polymerase from mobile element jockey</fullName>
    </recommendedName>
</protein>
<dbReference type="OrthoDB" id="1095242at2759"/>
<organism evidence="1 2">
    <name type="scientific">Mizuhopecten yessoensis</name>
    <name type="common">Japanese scallop</name>
    <name type="synonym">Patinopecten yessoensis</name>
    <dbReference type="NCBI Taxonomy" id="6573"/>
    <lineage>
        <taxon>Eukaryota</taxon>
        <taxon>Metazoa</taxon>
        <taxon>Spiralia</taxon>
        <taxon>Lophotrochozoa</taxon>
        <taxon>Mollusca</taxon>
        <taxon>Bivalvia</taxon>
        <taxon>Autobranchia</taxon>
        <taxon>Pteriomorphia</taxon>
        <taxon>Pectinida</taxon>
        <taxon>Pectinoidea</taxon>
        <taxon>Pectinidae</taxon>
        <taxon>Mizuhopecten</taxon>
    </lineage>
</organism>
<dbReference type="AlphaFoldDB" id="A0A210PUU7"/>
<dbReference type="PANTHER" id="PTHR33332">
    <property type="entry name" value="REVERSE TRANSCRIPTASE DOMAIN-CONTAINING PROTEIN"/>
    <property type="match status" value="1"/>
</dbReference>
<accession>A0A210PUU7</accession>
<evidence type="ECO:0000313" key="2">
    <source>
        <dbReference type="Proteomes" id="UP000242188"/>
    </source>
</evidence>
<sequence length="210" mass="23223">MPSCVTSTLRLFANDCLLYRVITSSSDAAEIQNNLDRLKKWEDDWLMSFNPNKLKCEINSITNKRNPLKLTYTIHGKALQNVSSAKYLGVNIQHNILWNKHIDTICKKANSTNAFIQRNLKKSSTGVKETCFTALVRPIVEYGSDAGLLVMHWVSLTGTIELLPCSRSSNGAPSGSEGFRPSKSCCLRSFTASLTSAQNPTSESPQHQGP</sequence>
<comment type="caution">
    <text evidence="1">The sequence shown here is derived from an EMBL/GenBank/DDBJ whole genome shotgun (WGS) entry which is preliminary data.</text>
</comment>
<dbReference type="STRING" id="6573.A0A210PUU7"/>
<dbReference type="EMBL" id="NEDP02005478">
    <property type="protein sequence ID" value="OWF40226.1"/>
    <property type="molecule type" value="Genomic_DNA"/>
</dbReference>
<gene>
    <name evidence="1" type="ORF">KP79_PYT25132</name>
</gene>
<reference evidence="1 2" key="1">
    <citation type="journal article" date="2017" name="Nat. Ecol. Evol.">
        <title>Scallop genome provides insights into evolution of bilaterian karyotype and development.</title>
        <authorList>
            <person name="Wang S."/>
            <person name="Zhang J."/>
            <person name="Jiao W."/>
            <person name="Li J."/>
            <person name="Xun X."/>
            <person name="Sun Y."/>
            <person name="Guo X."/>
            <person name="Huan P."/>
            <person name="Dong B."/>
            <person name="Zhang L."/>
            <person name="Hu X."/>
            <person name="Sun X."/>
            <person name="Wang J."/>
            <person name="Zhao C."/>
            <person name="Wang Y."/>
            <person name="Wang D."/>
            <person name="Huang X."/>
            <person name="Wang R."/>
            <person name="Lv J."/>
            <person name="Li Y."/>
            <person name="Zhang Z."/>
            <person name="Liu B."/>
            <person name="Lu W."/>
            <person name="Hui Y."/>
            <person name="Liang J."/>
            <person name="Zhou Z."/>
            <person name="Hou R."/>
            <person name="Li X."/>
            <person name="Liu Y."/>
            <person name="Li H."/>
            <person name="Ning X."/>
            <person name="Lin Y."/>
            <person name="Zhao L."/>
            <person name="Xing Q."/>
            <person name="Dou J."/>
            <person name="Li Y."/>
            <person name="Mao J."/>
            <person name="Guo H."/>
            <person name="Dou H."/>
            <person name="Li T."/>
            <person name="Mu C."/>
            <person name="Jiang W."/>
            <person name="Fu Q."/>
            <person name="Fu X."/>
            <person name="Miao Y."/>
            <person name="Liu J."/>
            <person name="Yu Q."/>
            <person name="Li R."/>
            <person name="Liao H."/>
            <person name="Li X."/>
            <person name="Kong Y."/>
            <person name="Jiang Z."/>
            <person name="Chourrout D."/>
            <person name="Li R."/>
            <person name="Bao Z."/>
        </authorList>
    </citation>
    <scope>NUCLEOTIDE SEQUENCE [LARGE SCALE GENOMIC DNA]</scope>
    <source>
        <strain evidence="1 2">PY_sf001</strain>
    </source>
</reference>
<proteinExistence type="predicted"/>
<evidence type="ECO:0000313" key="1">
    <source>
        <dbReference type="EMBL" id="OWF40226.1"/>
    </source>
</evidence>
<name>A0A210PUU7_MIZYE</name>
<evidence type="ECO:0008006" key="3">
    <source>
        <dbReference type="Google" id="ProtNLM"/>
    </source>
</evidence>
<keyword evidence="2" id="KW-1185">Reference proteome</keyword>